<evidence type="ECO:0000313" key="8">
    <source>
        <dbReference type="Proteomes" id="UP000014197"/>
    </source>
</evidence>
<keyword evidence="8" id="KW-1185">Reference proteome</keyword>
<keyword evidence="1" id="KW-1133">Transmembrane helix</keyword>
<feature type="domain" description="WxL Interacting Protein peptidoglycan binding" evidence="3">
    <location>
        <begin position="33"/>
        <end position="150"/>
    </location>
</feature>
<sequence>MIKKWIGLLLLLVFIGIPQSSVYANDEGTQSAFSISPLNSETNQPQSSFYNLMVHRNEEKVLKIRIFNTSLRDIEVLIEANNGTTNDNGITSYLNDTARDPSLQVAFSELAKVKNKIIKVPKGSSVDAEVIISIPEKTFKGVVLGGIRVTSIEEKNNSKSNKNAVRNNIAYTVGVILKEEDKEYEPQINLLDIKTEQRNSHNYISAHIQNAAPRIVKKMETTATVYKKGESNVLYKASKSEMRMAPNSNFYFGINLENQPFISGDYIMKIVGSADGKDFSFEKGLTIKNSTAKELNENSVFVDKQPQSNAWMFIGIGVLLTLATTIIVYLGYSKKVRRKKDDEI</sequence>
<evidence type="ECO:0000259" key="3">
    <source>
        <dbReference type="Pfam" id="PF06030"/>
    </source>
</evidence>
<dbReference type="eggNOG" id="COG4072">
    <property type="taxonomic scope" value="Bacteria"/>
</dbReference>
<keyword evidence="1" id="KW-0812">Transmembrane</keyword>
<evidence type="ECO:0000313" key="7">
    <source>
        <dbReference type="Proteomes" id="UP000013858"/>
    </source>
</evidence>
<evidence type="ECO:0000313" key="6">
    <source>
        <dbReference type="EMBL" id="EOT63362.1"/>
    </source>
</evidence>
<protein>
    <submittedName>
        <fullName evidence="5">Uncharacterized protein</fullName>
    </submittedName>
</protein>
<gene>
    <name evidence="6" type="ORF">I583_00162</name>
    <name evidence="5" type="ORF">UAW_02477</name>
</gene>
<evidence type="ECO:0000259" key="4">
    <source>
        <dbReference type="Pfam" id="PF11797"/>
    </source>
</evidence>
<dbReference type="Proteomes" id="UP000014197">
    <property type="component" value="Unassembled WGS sequence"/>
</dbReference>
<dbReference type="InterPro" id="IPR010317">
    <property type="entry name" value="WxLIP_PGBD"/>
</dbReference>
<feature type="domain" description="WxL Interacting Protein host binding" evidence="4">
    <location>
        <begin position="161"/>
        <end position="297"/>
    </location>
</feature>
<dbReference type="Proteomes" id="UP000013858">
    <property type="component" value="Unassembled WGS sequence"/>
</dbReference>
<keyword evidence="1" id="KW-0472">Membrane</keyword>
<dbReference type="RefSeq" id="WP_010762640.1">
    <property type="nucleotide sequence ID" value="NZ_KB946316.1"/>
</dbReference>
<feature type="transmembrane region" description="Helical" evidence="1">
    <location>
        <begin position="310"/>
        <end position="332"/>
    </location>
</feature>
<proteinExistence type="predicted"/>
<feature type="signal peptide" evidence="2">
    <location>
        <begin position="1"/>
        <end position="24"/>
    </location>
</feature>
<comment type="caution">
    <text evidence="5">The sequence shown here is derived from an EMBL/GenBank/DDBJ whole genome shotgun (WGS) entry which is preliminary data.</text>
</comment>
<reference evidence="6 8" key="2">
    <citation type="submission" date="2013-03" db="EMBL/GenBank/DDBJ databases">
        <title>The Genome Sequence of Enterococcus haemoperoxidus BAA-382 (PacBio/Illumina hybrid assembly).</title>
        <authorList>
            <consortium name="The Broad Institute Genomics Platform"/>
            <consortium name="The Broad Institute Genome Sequencing Center for Infectious Disease"/>
            <person name="Earl A."/>
            <person name="Russ C."/>
            <person name="Gilmore M."/>
            <person name="Surin D."/>
            <person name="Walker B."/>
            <person name="Young S."/>
            <person name="Zeng Q."/>
            <person name="Gargeya S."/>
            <person name="Fitzgerald M."/>
            <person name="Haas B."/>
            <person name="Abouelleil A."/>
            <person name="Allen A.W."/>
            <person name="Alvarado L."/>
            <person name="Arachchi H.M."/>
            <person name="Berlin A.M."/>
            <person name="Chapman S.B."/>
            <person name="Gainer-Dewar J."/>
            <person name="Goldberg J."/>
            <person name="Griggs A."/>
            <person name="Gujja S."/>
            <person name="Hansen M."/>
            <person name="Howarth C."/>
            <person name="Imamovic A."/>
            <person name="Ireland A."/>
            <person name="Larimer J."/>
            <person name="McCowan C."/>
            <person name="Murphy C."/>
            <person name="Pearson M."/>
            <person name="Poon T.W."/>
            <person name="Priest M."/>
            <person name="Roberts A."/>
            <person name="Saif S."/>
            <person name="Shea T."/>
            <person name="Sisk P."/>
            <person name="Sykes S."/>
            <person name="Wortman J."/>
            <person name="Nusbaum C."/>
            <person name="Birren B."/>
        </authorList>
    </citation>
    <scope>NUCLEOTIDE SEQUENCE [LARGE SCALE GENOMIC DNA]</scope>
    <source>
        <strain evidence="6 8">ATCC BAA-382</strain>
    </source>
</reference>
<feature type="chain" id="PRO_5004354611" evidence="2">
    <location>
        <begin position="25"/>
        <end position="344"/>
    </location>
</feature>
<dbReference type="EMBL" id="ASVY01000001">
    <property type="protein sequence ID" value="EOT63362.1"/>
    <property type="molecule type" value="Genomic_DNA"/>
</dbReference>
<reference evidence="5 7" key="1">
    <citation type="submission" date="2013-02" db="EMBL/GenBank/DDBJ databases">
        <title>The Genome Sequence of Enterococcus haemoperoxidus BAA-382.</title>
        <authorList>
            <consortium name="The Broad Institute Genome Sequencing Platform"/>
            <consortium name="The Broad Institute Genome Sequencing Center for Infectious Disease"/>
            <person name="Earl A.M."/>
            <person name="Gilmore M.S."/>
            <person name="Lebreton F."/>
            <person name="Walker B."/>
            <person name="Young S.K."/>
            <person name="Zeng Q."/>
            <person name="Gargeya S."/>
            <person name="Fitzgerald M."/>
            <person name="Haas B."/>
            <person name="Abouelleil A."/>
            <person name="Alvarado L."/>
            <person name="Arachchi H.M."/>
            <person name="Berlin A.M."/>
            <person name="Chapman S.B."/>
            <person name="Dewar J."/>
            <person name="Goldberg J."/>
            <person name="Griggs A."/>
            <person name="Gujja S."/>
            <person name="Hansen M."/>
            <person name="Howarth C."/>
            <person name="Imamovic A."/>
            <person name="Larimer J."/>
            <person name="McCowan C."/>
            <person name="Murphy C."/>
            <person name="Neiman D."/>
            <person name="Pearson M."/>
            <person name="Priest M."/>
            <person name="Roberts A."/>
            <person name="Saif S."/>
            <person name="Shea T."/>
            <person name="Sisk P."/>
            <person name="Sykes S."/>
            <person name="Wortman J."/>
            <person name="Nusbaum C."/>
            <person name="Birren B."/>
        </authorList>
    </citation>
    <scope>NUCLEOTIDE SEQUENCE [LARGE SCALE GENOMIC DNA]</scope>
    <source>
        <strain evidence="5 7">ATCC BAA-382</strain>
    </source>
</reference>
<dbReference type="OrthoDB" id="2148359at2"/>
<accession>R2QAU6</accession>
<dbReference type="Pfam" id="PF11797">
    <property type="entry name" value="WxLIP_HBD"/>
    <property type="match status" value="1"/>
</dbReference>
<dbReference type="PATRIC" id="fig|1158608.3.peg.2414"/>
<dbReference type="Pfam" id="PF06030">
    <property type="entry name" value="WxLIP_PGBD"/>
    <property type="match status" value="1"/>
</dbReference>
<name>R2QAU6_9ENTE</name>
<dbReference type="AlphaFoldDB" id="R2QAU6"/>
<evidence type="ECO:0000313" key="5">
    <source>
        <dbReference type="EMBL" id="EOH93527.1"/>
    </source>
</evidence>
<dbReference type="InterPro" id="IPR021759">
    <property type="entry name" value="WxLIP_HBD"/>
</dbReference>
<dbReference type="STRING" id="155618.RV06_GL001640"/>
<organism evidence="5 7">
    <name type="scientific">Enterococcus haemoperoxidus ATCC BAA-382</name>
    <dbReference type="NCBI Taxonomy" id="1158608"/>
    <lineage>
        <taxon>Bacteria</taxon>
        <taxon>Bacillati</taxon>
        <taxon>Bacillota</taxon>
        <taxon>Bacilli</taxon>
        <taxon>Lactobacillales</taxon>
        <taxon>Enterococcaceae</taxon>
        <taxon>Enterococcus</taxon>
    </lineage>
</organism>
<dbReference type="EMBL" id="AJAR01000024">
    <property type="protein sequence ID" value="EOH93527.1"/>
    <property type="molecule type" value="Genomic_DNA"/>
</dbReference>
<keyword evidence="2" id="KW-0732">Signal</keyword>
<evidence type="ECO:0000256" key="1">
    <source>
        <dbReference type="SAM" id="Phobius"/>
    </source>
</evidence>
<evidence type="ECO:0000256" key="2">
    <source>
        <dbReference type="SAM" id="SignalP"/>
    </source>
</evidence>